<proteinExistence type="predicted"/>
<dbReference type="PANTHER" id="PTHR43265:SF1">
    <property type="entry name" value="ESTERASE ESTD"/>
    <property type="match status" value="1"/>
</dbReference>
<sequence>MAGTHTRTEVSFPSGEELLVGDLVLPDDPGPHPVVLSVAGTGPQDRYGNQVLPDGTVDPHPRHRWVGDRLAAAGIAQMCWDKRGVGASTGGDRAAGDPPGDRDAHASVETDVVDLLAAVEFLAGHERIDPRRIVVMGTSAGAHFTCRAAARTDVPAGYVLWGGVHQEIDEFAAYIYALIRSWAARGDAEREAMEANKPGALATADRWPAMLEAARRGETTFEWTDEDGELHIRYLTRTIQELEHAYPEQFANVTRPVMVIHGDRDINVPVQQAHDSAAALRAAGNDDVTLVIVRGADHGMHAIAVDDEEHLRRWMTGGDRGPQSELFIGAVIGWVRDLWVRYPS</sequence>
<dbReference type="InterPro" id="IPR053145">
    <property type="entry name" value="AB_hydrolase_Est10"/>
</dbReference>
<dbReference type="KEGG" id="euz:DVS28_a1035"/>
<dbReference type="AlphaFoldDB" id="A0A346XU39"/>
<reference evidence="3 4" key="1">
    <citation type="submission" date="2018-09" db="EMBL/GenBank/DDBJ databases">
        <title>Complete genome sequence of Euzebya sp. DY32-46 isolated from seawater of Pacific Ocean.</title>
        <authorList>
            <person name="Xu L."/>
            <person name="Wu Y.-H."/>
            <person name="Xu X.-W."/>
        </authorList>
    </citation>
    <scope>NUCLEOTIDE SEQUENCE [LARGE SCALE GENOMIC DNA]</scope>
    <source>
        <strain evidence="3 4">DY32-46</strain>
    </source>
</reference>
<name>A0A346XU39_9ACTN</name>
<dbReference type="GO" id="GO:0052689">
    <property type="term" value="F:carboxylic ester hydrolase activity"/>
    <property type="evidence" value="ECO:0007669"/>
    <property type="project" value="TreeGrafter"/>
</dbReference>
<dbReference type="Gene3D" id="3.40.50.1820">
    <property type="entry name" value="alpha/beta hydrolase"/>
    <property type="match status" value="1"/>
</dbReference>
<dbReference type="EMBL" id="CP031165">
    <property type="protein sequence ID" value="AXV05736.1"/>
    <property type="molecule type" value="Genomic_DNA"/>
</dbReference>
<accession>A0A346XU39</accession>
<dbReference type="SUPFAM" id="SSF53474">
    <property type="entry name" value="alpha/beta-Hydrolases"/>
    <property type="match status" value="1"/>
</dbReference>
<dbReference type="RefSeq" id="WP_114590499.1">
    <property type="nucleotide sequence ID" value="NZ_CP031165.1"/>
</dbReference>
<feature type="region of interest" description="Disordered" evidence="1">
    <location>
        <begin position="39"/>
        <end position="60"/>
    </location>
</feature>
<dbReference type="Pfam" id="PF12146">
    <property type="entry name" value="Hydrolase_4"/>
    <property type="match status" value="1"/>
</dbReference>
<dbReference type="InterPro" id="IPR022742">
    <property type="entry name" value="Hydrolase_4"/>
</dbReference>
<protein>
    <submittedName>
        <fullName evidence="3">Dienelactone hydrolase</fullName>
    </submittedName>
</protein>
<dbReference type="PANTHER" id="PTHR43265">
    <property type="entry name" value="ESTERASE ESTD"/>
    <property type="match status" value="1"/>
</dbReference>
<gene>
    <name evidence="3" type="ORF">DVS28_a1035</name>
</gene>
<keyword evidence="4" id="KW-1185">Reference proteome</keyword>
<dbReference type="OrthoDB" id="9809549at2"/>
<evidence type="ECO:0000313" key="4">
    <source>
        <dbReference type="Proteomes" id="UP000264006"/>
    </source>
</evidence>
<evidence type="ECO:0000313" key="3">
    <source>
        <dbReference type="EMBL" id="AXV05736.1"/>
    </source>
</evidence>
<dbReference type="InterPro" id="IPR029058">
    <property type="entry name" value="AB_hydrolase_fold"/>
</dbReference>
<evidence type="ECO:0000259" key="2">
    <source>
        <dbReference type="Pfam" id="PF12146"/>
    </source>
</evidence>
<keyword evidence="3" id="KW-0378">Hydrolase</keyword>
<dbReference type="Proteomes" id="UP000264006">
    <property type="component" value="Chromosome"/>
</dbReference>
<evidence type="ECO:0000256" key="1">
    <source>
        <dbReference type="SAM" id="MobiDB-lite"/>
    </source>
</evidence>
<feature type="domain" description="Serine aminopeptidase S33" evidence="2">
    <location>
        <begin position="66"/>
        <end position="301"/>
    </location>
</feature>
<organism evidence="3 4">
    <name type="scientific">Euzebya pacifica</name>
    <dbReference type="NCBI Taxonomy" id="1608957"/>
    <lineage>
        <taxon>Bacteria</taxon>
        <taxon>Bacillati</taxon>
        <taxon>Actinomycetota</taxon>
        <taxon>Nitriliruptoria</taxon>
        <taxon>Euzebyales</taxon>
    </lineage>
</organism>